<dbReference type="GO" id="GO:0000209">
    <property type="term" value="P:protein polyubiquitination"/>
    <property type="evidence" value="ECO:0007669"/>
    <property type="project" value="TreeGrafter"/>
</dbReference>
<keyword evidence="10" id="KW-1185">Reference proteome</keyword>
<dbReference type="PANTHER" id="PTHR31531:SF2">
    <property type="entry name" value="E3 UBIQUITIN-PROTEIN LIGASE E3D"/>
    <property type="match status" value="1"/>
</dbReference>
<evidence type="ECO:0000256" key="4">
    <source>
        <dbReference type="ARBA" id="ARBA00029737"/>
    </source>
</evidence>
<comment type="subunit">
    <text evidence="8">Interacts with UBE2C/UbcH10 (E2 ubiquitin-conjugating enzyme). In vitro, interacts with cyclin-B.</text>
</comment>
<dbReference type="AlphaFoldDB" id="A0AAN4ZIW6"/>
<evidence type="ECO:0000256" key="5">
    <source>
        <dbReference type="ARBA" id="ARBA00032234"/>
    </source>
</evidence>
<dbReference type="EMBL" id="BTRK01000003">
    <property type="protein sequence ID" value="GMR40214.1"/>
    <property type="molecule type" value="Genomic_DNA"/>
</dbReference>
<protein>
    <recommendedName>
        <fullName evidence="3">E3 ubiquitin-protein ligase E3D</fullName>
        <ecNumber evidence="2">2.3.2.26</ecNumber>
    </recommendedName>
    <alternativeName>
        <fullName evidence="6">HECT-type E3 ubiquitin transferase E3D</fullName>
    </alternativeName>
    <alternativeName>
        <fullName evidence="5">UbcH10-binding protein with a HECT-like domain</fullName>
    </alternativeName>
    <alternativeName>
        <fullName evidence="4">Ubiquitin-conjugating enzyme E2C-binding protein</fullName>
    </alternativeName>
</protein>
<comment type="function">
    <text evidence="7">E3 ubiquitin-protein ligase which accepts ubiquitin from specific E2 ubiquitin-conjugating enzymes, and transfers it to substrates, generally promoting their degradation by the proteasome. Independently of its E3 ubiquitin-protein ligase activity, acts as an inhibitor of CPSF3 endonuclease activity by blocking CPSF3 active site.</text>
</comment>
<accession>A0AAN4ZIW6</accession>
<evidence type="ECO:0000256" key="7">
    <source>
        <dbReference type="ARBA" id="ARBA00053831"/>
    </source>
</evidence>
<sequence length="417" mass="46107">MKIGEWHERSFFIELKPRAEFASLFVDCPPHEGVEEACSDVVRVGEHWVVLEENWEAEKETHSFRARIDDLSLSPESICAPTWTDNHRLFMCKVHADAAHLPLVPKTFHRLARDMTTTTDLEEFVESSAGGGLSIECSACRAKLVEKKPGECSVGVLPTDDFFETSPGGDFYCRDTCGAQCDPFKHSHHGDRAVIGTESRHDEWTPRKDYALMSNTTIVLHRETLLRNAVVFEEKMAVCGACNQPLGALVKNHSSFVALHDSVTSIRTNQPKSYLETRFCDMAQFFALLILGQCEAQSSLKLVIRSLDKTPHVLVWLLDSYVVLASGDLVDGRSPASSTNCPAFPAIKMLYKVFDVNTAASDPRANGEDASVGLMDVPLGCALKIVELLLQSSHTLPPACRSVGQFYVGFLNISDSI</sequence>
<evidence type="ECO:0000256" key="1">
    <source>
        <dbReference type="ARBA" id="ARBA00000885"/>
    </source>
</evidence>
<dbReference type="GO" id="GO:0005829">
    <property type="term" value="C:cytosol"/>
    <property type="evidence" value="ECO:0007669"/>
    <property type="project" value="TreeGrafter"/>
</dbReference>
<name>A0AAN4ZIW6_9BILA</name>
<comment type="caution">
    <text evidence="9">The sequence shown here is derived from an EMBL/GenBank/DDBJ whole genome shotgun (WGS) entry which is preliminary data.</text>
</comment>
<dbReference type="Proteomes" id="UP001328107">
    <property type="component" value="Unassembled WGS sequence"/>
</dbReference>
<dbReference type="GO" id="GO:0051865">
    <property type="term" value="P:protein autoubiquitination"/>
    <property type="evidence" value="ECO:0007669"/>
    <property type="project" value="TreeGrafter"/>
</dbReference>
<dbReference type="GO" id="GO:0043161">
    <property type="term" value="P:proteasome-mediated ubiquitin-dependent protein catabolic process"/>
    <property type="evidence" value="ECO:0007669"/>
    <property type="project" value="TreeGrafter"/>
</dbReference>
<dbReference type="GO" id="GO:0061630">
    <property type="term" value="F:ubiquitin protein ligase activity"/>
    <property type="evidence" value="ECO:0007669"/>
    <property type="project" value="UniProtKB-EC"/>
</dbReference>
<organism evidence="9 10">
    <name type="scientific">Pristionchus mayeri</name>
    <dbReference type="NCBI Taxonomy" id="1317129"/>
    <lineage>
        <taxon>Eukaryota</taxon>
        <taxon>Metazoa</taxon>
        <taxon>Ecdysozoa</taxon>
        <taxon>Nematoda</taxon>
        <taxon>Chromadorea</taxon>
        <taxon>Rhabditida</taxon>
        <taxon>Rhabditina</taxon>
        <taxon>Diplogasteromorpha</taxon>
        <taxon>Diplogasteroidea</taxon>
        <taxon>Neodiplogasteridae</taxon>
        <taxon>Pristionchus</taxon>
    </lineage>
</organism>
<dbReference type="GO" id="GO:0030332">
    <property type="term" value="F:cyclin binding"/>
    <property type="evidence" value="ECO:0007669"/>
    <property type="project" value="TreeGrafter"/>
</dbReference>
<dbReference type="InterPro" id="IPR019193">
    <property type="entry name" value="UBQ-conj_enz_E2-bd_prot"/>
</dbReference>
<proteinExistence type="predicted"/>
<dbReference type="GO" id="GO:0006513">
    <property type="term" value="P:protein monoubiquitination"/>
    <property type="evidence" value="ECO:0007669"/>
    <property type="project" value="TreeGrafter"/>
</dbReference>
<evidence type="ECO:0000256" key="6">
    <source>
        <dbReference type="ARBA" id="ARBA00032298"/>
    </source>
</evidence>
<evidence type="ECO:0000313" key="10">
    <source>
        <dbReference type="Proteomes" id="UP001328107"/>
    </source>
</evidence>
<evidence type="ECO:0000256" key="8">
    <source>
        <dbReference type="ARBA" id="ARBA00064185"/>
    </source>
</evidence>
<dbReference type="EC" id="2.3.2.26" evidence="2"/>
<reference evidence="10" key="1">
    <citation type="submission" date="2022-10" db="EMBL/GenBank/DDBJ databases">
        <title>Genome assembly of Pristionchus species.</title>
        <authorList>
            <person name="Yoshida K."/>
            <person name="Sommer R.J."/>
        </authorList>
    </citation>
    <scope>NUCLEOTIDE SEQUENCE [LARGE SCALE GENOMIC DNA]</scope>
    <source>
        <strain evidence="10">RS5460</strain>
    </source>
</reference>
<dbReference type="GO" id="GO:0005634">
    <property type="term" value="C:nucleus"/>
    <property type="evidence" value="ECO:0007669"/>
    <property type="project" value="TreeGrafter"/>
</dbReference>
<evidence type="ECO:0000256" key="2">
    <source>
        <dbReference type="ARBA" id="ARBA00012485"/>
    </source>
</evidence>
<evidence type="ECO:0000256" key="3">
    <source>
        <dbReference type="ARBA" id="ARBA00013646"/>
    </source>
</evidence>
<dbReference type="GO" id="GO:0000151">
    <property type="term" value="C:ubiquitin ligase complex"/>
    <property type="evidence" value="ECO:0007669"/>
    <property type="project" value="TreeGrafter"/>
</dbReference>
<evidence type="ECO:0000313" key="9">
    <source>
        <dbReference type="EMBL" id="GMR40214.1"/>
    </source>
</evidence>
<gene>
    <name evidence="9" type="ORF">PMAYCL1PPCAC_10409</name>
</gene>
<dbReference type="Pfam" id="PF09814">
    <property type="entry name" value="HECT_2"/>
    <property type="match status" value="1"/>
</dbReference>
<dbReference type="PANTHER" id="PTHR31531">
    <property type="entry name" value="E3 UBIQUITIN-PROTEIN LIGASE E3D FAMILY MEMBER"/>
    <property type="match status" value="1"/>
</dbReference>
<dbReference type="GO" id="GO:0031624">
    <property type="term" value="F:ubiquitin conjugating enzyme binding"/>
    <property type="evidence" value="ECO:0007669"/>
    <property type="project" value="TreeGrafter"/>
</dbReference>
<comment type="catalytic activity">
    <reaction evidence="1">
        <text>S-ubiquitinyl-[E2 ubiquitin-conjugating enzyme]-L-cysteine + [acceptor protein]-L-lysine = [E2 ubiquitin-conjugating enzyme]-L-cysteine + N(6)-ubiquitinyl-[acceptor protein]-L-lysine.</text>
        <dbReference type="EC" id="2.3.2.26"/>
    </reaction>
</comment>